<accession>A0A061S046</accession>
<protein>
    <submittedName>
        <fullName evidence="2">Uncharacterized protein</fullName>
    </submittedName>
</protein>
<feature type="region of interest" description="Disordered" evidence="1">
    <location>
        <begin position="1"/>
        <end position="20"/>
    </location>
</feature>
<feature type="non-terminal residue" evidence="2">
    <location>
        <position position="78"/>
    </location>
</feature>
<dbReference type="AlphaFoldDB" id="A0A061S046"/>
<name>A0A061S046_9CHLO</name>
<evidence type="ECO:0000256" key="1">
    <source>
        <dbReference type="SAM" id="MobiDB-lite"/>
    </source>
</evidence>
<proteinExistence type="predicted"/>
<evidence type="ECO:0000313" key="2">
    <source>
        <dbReference type="EMBL" id="JAC76399.1"/>
    </source>
</evidence>
<dbReference type="EMBL" id="GBEZ01009173">
    <property type="protein sequence ID" value="JAC76399.1"/>
    <property type="molecule type" value="Transcribed_RNA"/>
</dbReference>
<gene>
    <name evidence="2" type="ORF">TSPGSL018_20285</name>
</gene>
<reference evidence="2" key="1">
    <citation type="submission" date="2014-05" db="EMBL/GenBank/DDBJ databases">
        <title>The transcriptome of the halophilic microalga Tetraselmis sp. GSL018 isolated from the Great Salt Lake, Utah.</title>
        <authorList>
            <person name="Jinkerson R.E."/>
            <person name="D'Adamo S."/>
            <person name="Posewitz M.C."/>
        </authorList>
    </citation>
    <scope>NUCLEOTIDE SEQUENCE</scope>
    <source>
        <strain evidence="2">GSL018</strain>
    </source>
</reference>
<feature type="non-terminal residue" evidence="2">
    <location>
        <position position="1"/>
    </location>
</feature>
<sequence length="78" mass="8187">PRTPAQRHAGSRACLERSCGRPQRAALTSRGCAEGGPQRSQQHLETCPIGPHISAAGLNLSAPLGPAQQGYSMRLRAS</sequence>
<organism evidence="2">
    <name type="scientific">Tetraselmis sp. GSL018</name>
    <dbReference type="NCBI Taxonomy" id="582737"/>
    <lineage>
        <taxon>Eukaryota</taxon>
        <taxon>Viridiplantae</taxon>
        <taxon>Chlorophyta</taxon>
        <taxon>core chlorophytes</taxon>
        <taxon>Chlorodendrophyceae</taxon>
        <taxon>Chlorodendrales</taxon>
        <taxon>Chlorodendraceae</taxon>
        <taxon>Tetraselmis</taxon>
    </lineage>
</organism>